<dbReference type="GO" id="GO:0006096">
    <property type="term" value="P:glycolytic process"/>
    <property type="evidence" value="ECO:0007669"/>
    <property type="project" value="UniProtKB-UniRule"/>
</dbReference>
<comment type="catalytic activity">
    <reaction evidence="6 7 8">
        <text>alpha-D-glucose 6-phosphate = beta-D-fructose 6-phosphate</text>
        <dbReference type="Rhea" id="RHEA:11816"/>
        <dbReference type="ChEBI" id="CHEBI:57634"/>
        <dbReference type="ChEBI" id="CHEBI:58225"/>
        <dbReference type="EC" id="5.3.1.9"/>
    </reaction>
</comment>
<dbReference type="PROSITE" id="PS00174">
    <property type="entry name" value="P_GLUCOSE_ISOMERASE_2"/>
    <property type="match status" value="1"/>
</dbReference>
<dbReference type="PANTHER" id="PTHR11469:SF1">
    <property type="entry name" value="GLUCOSE-6-PHOSPHATE ISOMERASE"/>
    <property type="match status" value="1"/>
</dbReference>
<dbReference type="InterPro" id="IPR035482">
    <property type="entry name" value="SIS_PGI_2"/>
</dbReference>
<name>A0A917L3D6_9PROT</name>
<reference evidence="10" key="2">
    <citation type="submission" date="2020-09" db="EMBL/GenBank/DDBJ databases">
        <authorList>
            <person name="Sun Q."/>
            <person name="Zhou Y."/>
        </authorList>
    </citation>
    <scope>NUCLEOTIDE SEQUENCE</scope>
    <source>
        <strain evidence="10">CGMCC 1.3617</strain>
    </source>
</reference>
<organism evidence="10 11">
    <name type="scientific">Neoroseomonas lacus</name>
    <dbReference type="NCBI Taxonomy" id="287609"/>
    <lineage>
        <taxon>Bacteria</taxon>
        <taxon>Pseudomonadati</taxon>
        <taxon>Pseudomonadota</taxon>
        <taxon>Alphaproteobacteria</taxon>
        <taxon>Acetobacterales</taxon>
        <taxon>Acetobacteraceae</taxon>
        <taxon>Neoroseomonas</taxon>
    </lineage>
</organism>
<dbReference type="Gene3D" id="3.40.50.10490">
    <property type="entry name" value="Glucose-6-phosphate isomerase like protein, domain 1"/>
    <property type="match status" value="2"/>
</dbReference>
<evidence type="ECO:0000256" key="1">
    <source>
        <dbReference type="ARBA" id="ARBA00004926"/>
    </source>
</evidence>
<proteinExistence type="inferred from homology"/>
<dbReference type="InterPro" id="IPR023096">
    <property type="entry name" value="G6P_Isomerase_C"/>
</dbReference>
<dbReference type="AlphaFoldDB" id="A0A917L3D6"/>
<evidence type="ECO:0000313" key="10">
    <source>
        <dbReference type="EMBL" id="GGJ37878.1"/>
    </source>
</evidence>
<dbReference type="InterPro" id="IPR001672">
    <property type="entry name" value="G6P_Isomerase"/>
</dbReference>
<comment type="pathway">
    <text evidence="7">Carbohydrate biosynthesis; gluconeogenesis.</text>
</comment>
<dbReference type="Gene3D" id="1.10.1390.10">
    <property type="match status" value="1"/>
</dbReference>
<dbReference type="GO" id="GO:0005829">
    <property type="term" value="C:cytosol"/>
    <property type="evidence" value="ECO:0007669"/>
    <property type="project" value="TreeGrafter"/>
</dbReference>
<dbReference type="PANTHER" id="PTHR11469">
    <property type="entry name" value="GLUCOSE-6-PHOSPHATE ISOMERASE"/>
    <property type="match status" value="1"/>
</dbReference>
<keyword evidence="5 7" id="KW-0413">Isomerase</keyword>
<evidence type="ECO:0000256" key="9">
    <source>
        <dbReference type="SAM" id="MobiDB-lite"/>
    </source>
</evidence>
<dbReference type="GO" id="GO:0051156">
    <property type="term" value="P:glucose 6-phosphate metabolic process"/>
    <property type="evidence" value="ECO:0007669"/>
    <property type="project" value="TreeGrafter"/>
</dbReference>
<dbReference type="EC" id="5.3.1.9" evidence="7"/>
<evidence type="ECO:0000256" key="6">
    <source>
        <dbReference type="ARBA" id="ARBA00029321"/>
    </source>
</evidence>
<dbReference type="HAMAP" id="MF_00473">
    <property type="entry name" value="G6P_isomerase"/>
    <property type="match status" value="1"/>
</dbReference>
<feature type="region of interest" description="Disordered" evidence="9">
    <location>
        <begin position="101"/>
        <end position="120"/>
    </location>
</feature>
<dbReference type="InterPro" id="IPR018189">
    <property type="entry name" value="Phosphoglucose_isomerase_CS"/>
</dbReference>
<dbReference type="PRINTS" id="PR00662">
    <property type="entry name" value="G6PISOMERASE"/>
</dbReference>
<comment type="pathway">
    <text evidence="1 7 8">Carbohydrate degradation; glycolysis; D-glyceraldehyde 3-phosphate and glycerone phosphate from D-glucose: step 2/4.</text>
</comment>
<dbReference type="CDD" id="cd05015">
    <property type="entry name" value="SIS_PGI_1"/>
    <property type="match status" value="1"/>
</dbReference>
<dbReference type="Proteomes" id="UP000661507">
    <property type="component" value="Unassembled WGS sequence"/>
</dbReference>
<dbReference type="FunFam" id="3.40.50.10490:FF:000060">
    <property type="entry name" value="Glucose-6-phosphate isomerase"/>
    <property type="match status" value="1"/>
</dbReference>
<evidence type="ECO:0000256" key="5">
    <source>
        <dbReference type="ARBA" id="ARBA00023235"/>
    </source>
</evidence>
<keyword evidence="7" id="KW-0963">Cytoplasm</keyword>
<feature type="active site" description="Proton donor" evidence="7">
    <location>
        <position position="365"/>
    </location>
</feature>
<evidence type="ECO:0000256" key="3">
    <source>
        <dbReference type="ARBA" id="ARBA00022432"/>
    </source>
</evidence>
<gene>
    <name evidence="7 10" type="primary">pgi</name>
    <name evidence="10" type="ORF">GCM10011320_51830</name>
</gene>
<protein>
    <recommendedName>
        <fullName evidence="7">Glucose-6-phosphate isomerase</fullName>
        <shortName evidence="7">GPI</shortName>
        <ecNumber evidence="7">5.3.1.9</ecNumber>
    </recommendedName>
    <alternativeName>
        <fullName evidence="7">Phosphoglucose isomerase</fullName>
        <shortName evidence="7">PGI</shortName>
    </alternativeName>
    <alternativeName>
        <fullName evidence="7">Phosphohexose isomerase</fullName>
        <shortName evidence="7">PHI</shortName>
    </alternativeName>
</protein>
<dbReference type="Pfam" id="PF00342">
    <property type="entry name" value="PGI"/>
    <property type="match status" value="1"/>
</dbReference>
<feature type="active site" evidence="7">
    <location>
        <position position="396"/>
    </location>
</feature>
<dbReference type="InterPro" id="IPR046348">
    <property type="entry name" value="SIS_dom_sf"/>
</dbReference>
<dbReference type="CDD" id="cd05016">
    <property type="entry name" value="SIS_PGI_2"/>
    <property type="match status" value="1"/>
</dbReference>
<reference evidence="10" key="1">
    <citation type="journal article" date="2014" name="Int. J. Syst. Evol. Microbiol.">
        <title>Complete genome sequence of Corynebacterium casei LMG S-19264T (=DSM 44701T), isolated from a smear-ripened cheese.</title>
        <authorList>
            <consortium name="US DOE Joint Genome Institute (JGI-PGF)"/>
            <person name="Walter F."/>
            <person name="Albersmeier A."/>
            <person name="Kalinowski J."/>
            <person name="Ruckert C."/>
        </authorList>
    </citation>
    <scope>NUCLEOTIDE SEQUENCE</scope>
    <source>
        <strain evidence="10">CGMCC 1.3617</strain>
    </source>
</reference>
<evidence type="ECO:0000256" key="4">
    <source>
        <dbReference type="ARBA" id="ARBA00023152"/>
    </source>
</evidence>
<dbReference type="GO" id="GO:0097367">
    <property type="term" value="F:carbohydrate derivative binding"/>
    <property type="evidence" value="ECO:0007669"/>
    <property type="project" value="InterPro"/>
</dbReference>
<dbReference type="GO" id="GO:0004347">
    <property type="term" value="F:glucose-6-phosphate isomerase activity"/>
    <property type="evidence" value="ECO:0007669"/>
    <property type="project" value="UniProtKB-UniRule"/>
</dbReference>
<evidence type="ECO:0000256" key="7">
    <source>
        <dbReference type="HAMAP-Rule" id="MF_00473"/>
    </source>
</evidence>
<dbReference type="EMBL" id="BMKW01000016">
    <property type="protein sequence ID" value="GGJ37878.1"/>
    <property type="molecule type" value="Genomic_DNA"/>
</dbReference>
<evidence type="ECO:0000256" key="8">
    <source>
        <dbReference type="RuleBase" id="RU000612"/>
    </source>
</evidence>
<feature type="active site" evidence="7">
    <location>
        <position position="524"/>
    </location>
</feature>
<comment type="caution">
    <text evidence="10">The sequence shown here is derived from an EMBL/GenBank/DDBJ whole genome shotgun (WGS) entry which is preliminary data.</text>
</comment>
<dbReference type="InterPro" id="IPR035476">
    <property type="entry name" value="SIS_PGI_1"/>
</dbReference>
<dbReference type="SUPFAM" id="SSF53697">
    <property type="entry name" value="SIS domain"/>
    <property type="match status" value="1"/>
</dbReference>
<keyword evidence="4 7" id="KW-0324">Glycolysis</keyword>
<keyword evidence="11" id="KW-1185">Reference proteome</keyword>
<accession>A0A917L3D6</accession>
<comment type="similarity">
    <text evidence="2 7 8">Belongs to the GPI family.</text>
</comment>
<dbReference type="PROSITE" id="PS00765">
    <property type="entry name" value="P_GLUCOSE_ISOMERASE_1"/>
    <property type="match status" value="1"/>
</dbReference>
<evidence type="ECO:0000256" key="2">
    <source>
        <dbReference type="ARBA" id="ARBA00006604"/>
    </source>
</evidence>
<dbReference type="NCBIfam" id="NF001211">
    <property type="entry name" value="PRK00179.1"/>
    <property type="match status" value="1"/>
</dbReference>
<dbReference type="GO" id="GO:0048029">
    <property type="term" value="F:monosaccharide binding"/>
    <property type="evidence" value="ECO:0007669"/>
    <property type="project" value="TreeGrafter"/>
</dbReference>
<comment type="subcellular location">
    <subcellularLocation>
        <location evidence="7">Cytoplasm</location>
    </subcellularLocation>
</comment>
<comment type="function">
    <text evidence="7">Catalyzes the reversible isomerization of glucose-6-phosphate to fructose-6-phosphate.</text>
</comment>
<evidence type="ECO:0000313" key="11">
    <source>
        <dbReference type="Proteomes" id="UP000661507"/>
    </source>
</evidence>
<sequence>MPSSEVEAAWAVVEALGQQPDAAAIRPLFTADPGRPSRMTHRAADVLLDLSRTALGPAVLPALFALARAADVEGFRDAMAGGETVNVTEGRGALHMTLRIPDGAPPYPPGHGDRPATEASTTPSTIAWKLARQTRHQMQAFTEAVHAGAIRGATGETFSDVLNIGIGGSDLGPFMAARALWTPACPMRAHYLANVDAHAWDALRPRINPARTLVLVASKTFTTQETMTNAALVRGWLAETLGDAGAAMHLVALSTNVAGAAAFGIPAERVFGFSDTVGGRFSLWSAIGLSLALSLGWPAFEQLLAGARAMDEHFLAAPLEENLPLLLALAEIWHVNGLGYCARAVLPYDERLARFPAHLQQLEMESLGKGLHADGTPVSRRTGPVVFGEPGTNAQHSFVQLIHQSPVPVPVDFVLIANPGHVHPDSHRKLLANGLAQAEALLVGKSEHTVRAEMAAAGASQEQIDRVAPHRVFTGDRPSTVILLPRLTPHTLGQLVALYEHKVACLGALWGINPFDQWGVELGKQLAAHILPALESRLATADEPATAALIAEILDLQARG</sequence>
<keyword evidence="3 7" id="KW-0312">Gluconeogenesis</keyword>
<dbReference type="GO" id="GO:0006094">
    <property type="term" value="P:gluconeogenesis"/>
    <property type="evidence" value="ECO:0007669"/>
    <property type="project" value="UniProtKB-UniRule"/>
</dbReference>
<dbReference type="PROSITE" id="PS51463">
    <property type="entry name" value="P_GLUCOSE_ISOMERASE_3"/>
    <property type="match status" value="1"/>
</dbReference>